<dbReference type="GO" id="GO:0030288">
    <property type="term" value="C:outer membrane-bounded periplasmic space"/>
    <property type="evidence" value="ECO:0007669"/>
    <property type="project" value="TreeGrafter"/>
</dbReference>
<name>A0A6M9PKS3_9BURK</name>
<keyword evidence="7" id="KW-1185">Reference proteome</keyword>
<dbReference type="SUPFAM" id="SSF111369">
    <property type="entry name" value="HlyD-like secretion proteins"/>
    <property type="match status" value="1"/>
</dbReference>
<feature type="transmembrane region" description="Helical" evidence="3">
    <location>
        <begin position="55"/>
        <end position="73"/>
    </location>
</feature>
<keyword evidence="3" id="KW-0812">Transmembrane</keyword>
<dbReference type="EMBL" id="CP028941">
    <property type="protein sequence ID" value="QKM62794.1"/>
    <property type="molecule type" value="Genomic_DNA"/>
</dbReference>
<evidence type="ECO:0000256" key="2">
    <source>
        <dbReference type="ARBA" id="ARBA00022448"/>
    </source>
</evidence>
<reference evidence="6 7" key="1">
    <citation type="submission" date="2018-04" db="EMBL/GenBank/DDBJ databases">
        <title>Polynucleobacter sp. LimPoW16 genome.</title>
        <authorList>
            <person name="Hahn M.W."/>
        </authorList>
    </citation>
    <scope>NUCLEOTIDE SEQUENCE [LARGE SCALE GENOMIC DNA]</scope>
    <source>
        <strain evidence="6 7">LimPoW16</strain>
    </source>
</reference>
<comment type="similarity">
    <text evidence="1">Belongs to the membrane fusion protein (MFP) (TC 8.A.1) family.</text>
</comment>
<dbReference type="GO" id="GO:0060003">
    <property type="term" value="P:copper ion export"/>
    <property type="evidence" value="ECO:0007669"/>
    <property type="project" value="TreeGrafter"/>
</dbReference>
<keyword evidence="2" id="KW-0813">Transport</keyword>
<dbReference type="Pfam" id="PF25973">
    <property type="entry name" value="BSH_CzcB"/>
    <property type="match status" value="1"/>
</dbReference>
<dbReference type="KEGG" id="pani:DCO16_06830"/>
<dbReference type="AlphaFoldDB" id="A0A6M9PKS3"/>
<dbReference type="Pfam" id="PF25954">
    <property type="entry name" value="Beta-barrel_RND_2"/>
    <property type="match status" value="1"/>
</dbReference>
<evidence type="ECO:0000313" key="6">
    <source>
        <dbReference type="EMBL" id="QKM62794.1"/>
    </source>
</evidence>
<evidence type="ECO:0000256" key="3">
    <source>
        <dbReference type="SAM" id="Phobius"/>
    </source>
</evidence>
<keyword evidence="3" id="KW-1133">Transmembrane helix</keyword>
<evidence type="ECO:0000259" key="4">
    <source>
        <dbReference type="Pfam" id="PF25954"/>
    </source>
</evidence>
<dbReference type="RefSeq" id="WP_173942956.1">
    <property type="nucleotide sequence ID" value="NZ_CBCSCD010000001.1"/>
</dbReference>
<dbReference type="FunFam" id="2.40.30.170:FF:000010">
    <property type="entry name" value="Efflux RND transporter periplasmic adaptor subunit"/>
    <property type="match status" value="1"/>
</dbReference>
<dbReference type="GO" id="GO:0016020">
    <property type="term" value="C:membrane"/>
    <property type="evidence" value="ECO:0007669"/>
    <property type="project" value="InterPro"/>
</dbReference>
<evidence type="ECO:0000313" key="7">
    <source>
        <dbReference type="Proteomes" id="UP000500806"/>
    </source>
</evidence>
<feature type="domain" description="CusB-like beta-barrel" evidence="4">
    <location>
        <begin position="273"/>
        <end position="348"/>
    </location>
</feature>
<dbReference type="PANTHER" id="PTHR30097">
    <property type="entry name" value="CATION EFFLUX SYSTEM PROTEIN CUSB"/>
    <property type="match status" value="1"/>
</dbReference>
<dbReference type="InterPro" id="IPR058647">
    <property type="entry name" value="BSH_CzcB-like"/>
</dbReference>
<organism evidence="6 7">
    <name type="scientific">Polynucleobacter antarcticus</name>
    <dbReference type="NCBI Taxonomy" id="1743162"/>
    <lineage>
        <taxon>Bacteria</taxon>
        <taxon>Pseudomonadati</taxon>
        <taxon>Pseudomonadota</taxon>
        <taxon>Betaproteobacteria</taxon>
        <taxon>Burkholderiales</taxon>
        <taxon>Burkholderiaceae</taxon>
        <taxon>Polynucleobacter</taxon>
    </lineage>
</organism>
<dbReference type="InterPro" id="IPR058792">
    <property type="entry name" value="Beta-barrel_RND_2"/>
</dbReference>
<proteinExistence type="inferred from homology"/>
<sequence length="423" mass="46496">MKDKILSYLKQLADKAKHILDKVMHFGGHRLQLGFASASGLYWNLSPQNRNRVRLAAFAFAILSLGIVVGRITNVNRNVKIEASDKALKVEKSGILELKLAGVKLNPDIYIFQTAEKGVVPVDLKVPGRLAFNAEKSKILSARAPGRVERIFAFDGAEINIGSPIVELYSPEFISAQQEYLLSSKTAKVLESSKTMSDLLGDARITQQAAANRMRNLGANDGDIKAIETTGVTQGNLVMRSPLKGVVVKRHVEPGSAVSSGDVIATLADPKQLWFLGNVFEQDLRLIKPGLRMVIRVEAYPDKEFIAYANYIAPTIDPQTRALLVRAEIENANNLLRPDMFASARLTTGTTDAIVVPQTAVIRIREMRYVIIKVGDEIYRRLPVKGYDLNSKTFAITQGVEPGSSILAQGAVLLNDRFAKQED</sequence>
<keyword evidence="3" id="KW-0472">Membrane</keyword>
<dbReference type="Gene3D" id="2.40.30.170">
    <property type="match status" value="1"/>
</dbReference>
<evidence type="ECO:0000256" key="1">
    <source>
        <dbReference type="ARBA" id="ARBA00009477"/>
    </source>
</evidence>
<dbReference type="InterPro" id="IPR051909">
    <property type="entry name" value="MFP_Cation_Efflux"/>
</dbReference>
<evidence type="ECO:0000259" key="5">
    <source>
        <dbReference type="Pfam" id="PF25973"/>
    </source>
</evidence>
<dbReference type="GO" id="GO:0015679">
    <property type="term" value="P:plasma membrane copper ion transport"/>
    <property type="evidence" value="ECO:0007669"/>
    <property type="project" value="TreeGrafter"/>
</dbReference>
<dbReference type="GO" id="GO:0022857">
    <property type="term" value="F:transmembrane transporter activity"/>
    <property type="evidence" value="ECO:0007669"/>
    <property type="project" value="InterPro"/>
</dbReference>
<dbReference type="InterPro" id="IPR006143">
    <property type="entry name" value="RND_pump_MFP"/>
</dbReference>
<dbReference type="PANTHER" id="PTHR30097:SF4">
    <property type="entry name" value="SLR6042 PROTEIN"/>
    <property type="match status" value="1"/>
</dbReference>
<dbReference type="Proteomes" id="UP000500806">
    <property type="component" value="Chromosome"/>
</dbReference>
<dbReference type="NCBIfam" id="TIGR01730">
    <property type="entry name" value="RND_mfp"/>
    <property type="match status" value="1"/>
</dbReference>
<accession>A0A6M9PKS3</accession>
<feature type="domain" description="CzcB-like barrel-sandwich hybrid" evidence="5">
    <location>
        <begin position="140"/>
        <end position="269"/>
    </location>
</feature>
<dbReference type="GO" id="GO:0046914">
    <property type="term" value="F:transition metal ion binding"/>
    <property type="evidence" value="ECO:0007669"/>
    <property type="project" value="TreeGrafter"/>
</dbReference>
<protein>
    <submittedName>
        <fullName evidence="6">Efflux RND transporter periplasmic adaptor subunit</fullName>
    </submittedName>
</protein>
<dbReference type="Gene3D" id="2.40.420.20">
    <property type="match status" value="1"/>
</dbReference>
<gene>
    <name evidence="6" type="ORF">DCO16_06830</name>
</gene>